<dbReference type="Pfam" id="PF00005">
    <property type="entry name" value="ABC_tran"/>
    <property type="match status" value="1"/>
</dbReference>
<dbReference type="InterPro" id="IPR003439">
    <property type="entry name" value="ABC_transporter-like_ATP-bd"/>
</dbReference>
<dbReference type="PROSITE" id="PS50893">
    <property type="entry name" value="ABC_TRANSPORTER_2"/>
    <property type="match status" value="1"/>
</dbReference>
<evidence type="ECO:0000313" key="8">
    <source>
        <dbReference type="Proteomes" id="UP000595053"/>
    </source>
</evidence>
<protein>
    <submittedName>
        <fullName evidence="7">ABC transporter ATP-binding protein</fullName>
    </submittedName>
</protein>
<keyword evidence="4 7" id="KW-0067">ATP-binding</keyword>
<sequence>MLRVCDVHFAYDKNSVLKGVSLSLGAGEILTILGPNGAGKTTLLEIILGTYTPSAGSVSIFGQPPNATNWDRIGLVQQHWSDHSKWRVIDQLSWVEQAFKATGRATQNIDDLLEEVGLTEKKKAKLGKLSGGQRRRADVATALIGSPDLLILDEPTTGLDPAGKIQLHDLIAHAADHGTAVLLTTHDLNEAEKLSNRIVIIDDGVVAACGTASELRERLLRPAEVTWIEDGQRRVHATDHVEGFVSSLDLTNISGLTISRPTLEDAYLELVGHTHASN</sequence>
<dbReference type="GO" id="GO:0005524">
    <property type="term" value="F:ATP binding"/>
    <property type="evidence" value="ECO:0007669"/>
    <property type="project" value="UniProtKB-KW"/>
</dbReference>
<dbReference type="AlphaFoldDB" id="A0A7M1QSC8"/>
<dbReference type="GO" id="GO:0005886">
    <property type="term" value="C:plasma membrane"/>
    <property type="evidence" value="ECO:0007669"/>
    <property type="project" value="UniProtKB-SubCell"/>
</dbReference>
<accession>A0A7M1QSC8</accession>
<evidence type="ECO:0000259" key="6">
    <source>
        <dbReference type="PROSITE" id="PS50893"/>
    </source>
</evidence>
<evidence type="ECO:0000256" key="2">
    <source>
        <dbReference type="ARBA" id="ARBA00022448"/>
    </source>
</evidence>
<dbReference type="InterPro" id="IPR050763">
    <property type="entry name" value="ABC_transporter_ATP-binding"/>
</dbReference>
<reference evidence="7 8" key="1">
    <citation type="submission" date="2020-10" db="EMBL/GenBank/DDBJ databases">
        <title>Trueperella pecoris sp. nov. isolated from bovine and porcine specimens.</title>
        <authorList>
            <person name="Schoenecker L."/>
            <person name="Schnydrig P."/>
            <person name="Brodard I."/>
            <person name="Thomann A."/>
            <person name="Hemphill A."/>
            <person name="Rodriguez-Campos S."/>
            <person name="Perreten V."/>
            <person name="Jores J."/>
            <person name="Kittl S."/>
        </authorList>
    </citation>
    <scope>NUCLEOTIDE SEQUENCE [LARGE SCALE GENOMIC DNA]</scope>
    <source>
        <strain evidence="7 8">15A0121</strain>
    </source>
</reference>
<dbReference type="InterPro" id="IPR003593">
    <property type="entry name" value="AAA+_ATPase"/>
</dbReference>
<dbReference type="Gene3D" id="3.40.50.300">
    <property type="entry name" value="P-loop containing nucleotide triphosphate hydrolases"/>
    <property type="match status" value="1"/>
</dbReference>
<evidence type="ECO:0000313" key="7">
    <source>
        <dbReference type="EMBL" id="QOR44768.1"/>
    </source>
</evidence>
<evidence type="ECO:0000256" key="4">
    <source>
        <dbReference type="ARBA" id="ARBA00022840"/>
    </source>
</evidence>
<dbReference type="CDD" id="cd03230">
    <property type="entry name" value="ABC_DR_subfamily_A"/>
    <property type="match status" value="1"/>
</dbReference>
<proteinExistence type="predicted"/>
<dbReference type="SUPFAM" id="SSF52540">
    <property type="entry name" value="P-loop containing nucleoside triphosphate hydrolases"/>
    <property type="match status" value="1"/>
</dbReference>
<keyword evidence="5" id="KW-0046">Antibiotic resistance</keyword>
<evidence type="ECO:0000256" key="1">
    <source>
        <dbReference type="ARBA" id="ARBA00004202"/>
    </source>
</evidence>
<dbReference type="SMART" id="SM00382">
    <property type="entry name" value="AAA"/>
    <property type="match status" value="1"/>
</dbReference>
<gene>
    <name evidence="7" type="ORF">INS88_05525</name>
</gene>
<dbReference type="GO" id="GO:0046677">
    <property type="term" value="P:response to antibiotic"/>
    <property type="evidence" value="ECO:0007669"/>
    <property type="project" value="UniProtKB-KW"/>
</dbReference>
<dbReference type="PROSITE" id="PS00211">
    <property type="entry name" value="ABC_TRANSPORTER_1"/>
    <property type="match status" value="1"/>
</dbReference>
<dbReference type="PANTHER" id="PTHR42711">
    <property type="entry name" value="ABC TRANSPORTER ATP-BINDING PROTEIN"/>
    <property type="match status" value="1"/>
</dbReference>
<dbReference type="PANTHER" id="PTHR42711:SF17">
    <property type="entry name" value="ABC TRANSPORTER ATP-BINDING PROTEIN"/>
    <property type="match status" value="1"/>
</dbReference>
<keyword evidence="2" id="KW-0813">Transport</keyword>
<keyword evidence="8" id="KW-1185">Reference proteome</keyword>
<dbReference type="Proteomes" id="UP000595053">
    <property type="component" value="Chromosome"/>
</dbReference>
<name>A0A7M1QSC8_9ACTO</name>
<keyword evidence="3" id="KW-0547">Nucleotide-binding</keyword>
<dbReference type="GO" id="GO:0016887">
    <property type="term" value="F:ATP hydrolysis activity"/>
    <property type="evidence" value="ECO:0007669"/>
    <property type="project" value="InterPro"/>
</dbReference>
<comment type="subcellular location">
    <subcellularLocation>
        <location evidence="1">Cell membrane</location>
        <topology evidence="1">Peripheral membrane protein</topology>
    </subcellularLocation>
</comment>
<organism evidence="7 8">
    <name type="scientific">Trueperella pecoris</name>
    <dbReference type="NCBI Taxonomy" id="2733571"/>
    <lineage>
        <taxon>Bacteria</taxon>
        <taxon>Bacillati</taxon>
        <taxon>Actinomycetota</taxon>
        <taxon>Actinomycetes</taxon>
        <taxon>Actinomycetales</taxon>
        <taxon>Actinomycetaceae</taxon>
        <taxon>Trueperella</taxon>
    </lineage>
</organism>
<evidence type="ECO:0000256" key="5">
    <source>
        <dbReference type="ARBA" id="ARBA00023251"/>
    </source>
</evidence>
<evidence type="ECO:0000256" key="3">
    <source>
        <dbReference type="ARBA" id="ARBA00022741"/>
    </source>
</evidence>
<dbReference type="InterPro" id="IPR027417">
    <property type="entry name" value="P-loop_NTPase"/>
</dbReference>
<dbReference type="EMBL" id="CP063213">
    <property type="protein sequence ID" value="QOR44768.1"/>
    <property type="molecule type" value="Genomic_DNA"/>
</dbReference>
<feature type="domain" description="ABC transporter" evidence="6">
    <location>
        <begin position="2"/>
        <end position="228"/>
    </location>
</feature>
<dbReference type="RefSeq" id="WP_197550591.1">
    <property type="nucleotide sequence ID" value="NZ_CP063213.1"/>
</dbReference>
<dbReference type="InterPro" id="IPR017871">
    <property type="entry name" value="ABC_transporter-like_CS"/>
</dbReference>